<dbReference type="GO" id="GO:0005681">
    <property type="term" value="C:spliceosomal complex"/>
    <property type="evidence" value="ECO:0007669"/>
    <property type="project" value="TreeGrafter"/>
</dbReference>
<evidence type="ECO:0000256" key="2">
    <source>
        <dbReference type="ARBA" id="ARBA00004496"/>
    </source>
</evidence>
<comment type="caution">
    <text evidence="6">The sequence shown here is derived from an EMBL/GenBank/DDBJ whole genome shotgun (WGS) entry which is preliminary data.</text>
</comment>
<dbReference type="Pfam" id="PF03517">
    <property type="entry name" value="Voldacs"/>
    <property type="match status" value="1"/>
</dbReference>
<keyword evidence="4" id="KW-0539">Nucleus</keyword>
<comment type="subcellular location">
    <subcellularLocation>
        <location evidence="2">Cytoplasm</location>
    </subcellularLocation>
    <subcellularLocation>
        <location evidence="1">Nucleus</location>
    </subcellularLocation>
</comment>
<dbReference type="GO" id="GO:0005829">
    <property type="term" value="C:cytosol"/>
    <property type="evidence" value="ECO:0007669"/>
    <property type="project" value="TreeGrafter"/>
</dbReference>
<reference evidence="6" key="1">
    <citation type="submission" date="2021-12" db="EMBL/GenBank/DDBJ databases">
        <title>Convergent genome expansion in fungi linked to evolution of root-endophyte symbiosis.</title>
        <authorList>
            <consortium name="DOE Joint Genome Institute"/>
            <person name="Ke Y.-H."/>
            <person name="Bonito G."/>
            <person name="Liao H.-L."/>
            <person name="Looney B."/>
            <person name="Rojas-Flechas A."/>
            <person name="Nash J."/>
            <person name="Hameed K."/>
            <person name="Schadt C."/>
            <person name="Martin F."/>
            <person name="Crous P.W."/>
            <person name="Miettinen O."/>
            <person name="Magnuson J.K."/>
            <person name="Labbe J."/>
            <person name="Jacobson D."/>
            <person name="Doktycz M.J."/>
            <person name="Veneault-Fourrey C."/>
            <person name="Kuo A."/>
            <person name="Mondo S."/>
            <person name="Calhoun S."/>
            <person name="Riley R."/>
            <person name="Ohm R."/>
            <person name="LaButti K."/>
            <person name="Andreopoulos B."/>
            <person name="Pangilinan J."/>
            <person name="Nolan M."/>
            <person name="Tritt A."/>
            <person name="Clum A."/>
            <person name="Lipzen A."/>
            <person name="Daum C."/>
            <person name="Barry K."/>
            <person name="Grigoriev I.V."/>
            <person name="Vilgalys R."/>
        </authorList>
    </citation>
    <scope>NUCLEOTIDE SEQUENCE</scope>
    <source>
        <strain evidence="6">PMI_201</strain>
    </source>
</reference>
<organism evidence="6 7">
    <name type="scientific">Talaromyces proteolyticus</name>
    <dbReference type="NCBI Taxonomy" id="1131652"/>
    <lineage>
        <taxon>Eukaryota</taxon>
        <taxon>Fungi</taxon>
        <taxon>Dikarya</taxon>
        <taxon>Ascomycota</taxon>
        <taxon>Pezizomycotina</taxon>
        <taxon>Eurotiomycetes</taxon>
        <taxon>Eurotiomycetidae</taxon>
        <taxon>Eurotiales</taxon>
        <taxon>Trichocomaceae</taxon>
        <taxon>Talaromyces</taxon>
        <taxon>Talaromyces sect. Bacilispori</taxon>
    </lineage>
</organism>
<evidence type="ECO:0000313" key="6">
    <source>
        <dbReference type="EMBL" id="KAH8701793.1"/>
    </source>
</evidence>
<evidence type="ECO:0000256" key="4">
    <source>
        <dbReference type="ARBA" id="ARBA00023242"/>
    </source>
</evidence>
<dbReference type="Gene3D" id="2.30.29.30">
    <property type="entry name" value="Pleckstrin-homology domain (PH domain)/Phosphotyrosine-binding domain (PTB)"/>
    <property type="match status" value="1"/>
</dbReference>
<keyword evidence="7" id="KW-1185">Reference proteome</keyword>
<evidence type="ECO:0000313" key="7">
    <source>
        <dbReference type="Proteomes" id="UP001201262"/>
    </source>
</evidence>
<dbReference type="GO" id="GO:0045292">
    <property type="term" value="P:mRNA cis splicing, via spliceosome"/>
    <property type="evidence" value="ECO:0007669"/>
    <property type="project" value="TreeGrafter"/>
</dbReference>
<gene>
    <name evidence="6" type="ORF">BGW36DRAFT_355946</name>
</gene>
<feature type="region of interest" description="Disordered" evidence="5">
    <location>
        <begin position="1"/>
        <end position="24"/>
    </location>
</feature>
<dbReference type="InterPro" id="IPR011993">
    <property type="entry name" value="PH-like_dom_sf"/>
</dbReference>
<dbReference type="AlphaFoldDB" id="A0AAD4KXU2"/>
<accession>A0AAD4KXU2</accession>
<dbReference type="GO" id="GO:0000387">
    <property type="term" value="P:spliceosomal snRNP assembly"/>
    <property type="evidence" value="ECO:0007669"/>
    <property type="project" value="TreeGrafter"/>
</dbReference>
<evidence type="ECO:0000256" key="1">
    <source>
        <dbReference type="ARBA" id="ARBA00004123"/>
    </source>
</evidence>
<protein>
    <submittedName>
        <fullName evidence="6">Regulator of volume decrease after cellular swelling-domain-containing protein</fullName>
    </submittedName>
</protein>
<dbReference type="PANTHER" id="PTHR21399:SF0">
    <property type="entry name" value="METHYLOSOME SUBUNIT PICLN"/>
    <property type="match status" value="1"/>
</dbReference>
<proteinExistence type="predicted"/>
<feature type="compositionally biased region" description="Polar residues" evidence="5">
    <location>
        <begin position="1"/>
        <end position="14"/>
    </location>
</feature>
<dbReference type="GO" id="GO:0034715">
    <property type="term" value="C:pICln-Sm protein complex"/>
    <property type="evidence" value="ECO:0007669"/>
    <property type="project" value="TreeGrafter"/>
</dbReference>
<name>A0AAD4KXU2_9EURO</name>
<keyword evidence="3" id="KW-0963">Cytoplasm</keyword>
<dbReference type="RefSeq" id="XP_046075169.1">
    <property type="nucleotide sequence ID" value="XM_046213701.1"/>
</dbReference>
<dbReference type="GeneID" id="70243988"/>
<evidence type="ECO:0000256" key="5">
    <source>
        <dbReference type="SAM" id="MobiDB-lite"/>
    </source>
</evidence>
<feature type="compositionally biased region" description="Acidic residues" evidence="5">
    <location>
        <begin position="317"/>
        <end position="326"/>
    </location>
</feature>
<feature type="region of interest" description="Disordered" evidence="5">
    <location>
        <begin position="289"/>
        <end position="334"/>
    </location>
</feature>
<dbReference type="InterPro" id="IPR039924">
    <property type="entry name" value="ICln/Lot5/Saf5"/>
</dbReference>
<dbReference type="EMBL" id="JAJTJA010000003">
    <property type="protein sequence ID" value="KAH8701793.1"/>
    <property type="molecule type" value="Genomic_DNA"/>
</dbReference>
<sequence>MEVLQTPPQANSFTPLAEHQSRTPQSFYDGAPVLHYHSTRCKVVILESELTRSPALRTLRGTASETNGASGAAHDASEEKEIAVDGVDIWVASDKFFLYRPDAGAGVAIPYPLISLHAIQRLRLPDTPEGAGEVQGLYMQIANPTTADNTGAEEDEEEDSINLTVVPPSTAEAASAALGSYSAGTETAALASDEMAAEAGVDIKPEETTTQALYQAVSACSNLHPDPIAPGEGDDDDAYEGTEQPGVGDLLQAGLIVPGAADGGLPPPMHGSSGWITADNIGEYFDEEGNWIGEGEPPTLPGLGPGAGNVHDRDDGEVGENGEVDDETKWRRTD</sequence>
<evidence type="ECO:0000256" key="3">
    <source>
        <dbReference type="ARBA" id="ARBA00022490"/>
    </source>
</evidence>
<dbReference type="Proteomes" id="UP001201262">
    <property type="component" value="Unassembled WGS sequence"/>
</dbReference>
<dbReference type="PANTHER" id="PTHR21399">
    <property type="entry name" value="CHLORIDE CONDUCTANCE REGULATORY PROTEIN ICLN"/>
    <property type="match status" value="1"/>
</dbReference>